<dbReference type="eggNOG" id="ENOG502TA1H">
    <property type="taxonomic scope" value="Eukaryota"/>
</dbReference>
<gene>
    <name evidence="3" type="primary">Dvir\GJ22113</name>
    <name evidence="3" type="ORF">Dvir_GJ22113</name>
</gene>
<dbReference type="AlphaFoldDB" id="B4LJI6"/>
<evidence type="ECO:0000259" key="2">
    <source>
        <dbReference type="SMART" id="SM00875"/>
    </source>
</evidence>
<dbReference type="Pfam" id="PF15881">
    <property type="entry name" value="DUF4734"/>
    <property type="match status" value="1"/>
</dbReference>
<dbReference type="Gene3D" id="3.30.710.10">
    <property type="entry name" value="Potassium Channel Kv1.1, Chain A"/>
    <property type="match status" value="1"/>
</dbReference>
<dbReference type="SUPFAM" id="SSF54695">
    <property type="entry name" value="POZ domain"/>
    <property type="match status" value="1"/>
</dbReference>
<name>B4LJI6_DROVI</name>
<dbReference type="KEGG" id="dvi:6625890"/>
<feature type="region of interest" description="Disordered" evidence="1">
    <location>
        <begin position="1"/>
        <end position="37"/>
    </location>
</feature>
<feature type="region of interest" description="Disordered" evidence="1">
    <location>
        <begin position="58"/>
        <end position="121"/>
    </location>
</feature>
<dbReference type="Proteomes" id="UP000008792">
    <property type="component" value="Unassembled WGS sequence"/>
</dbReference>
<dbReference type="Pfam" id="PF00651">
    <property type="entry name" value="BTB"/>
    <property type="match status" value="1"/>
</dbReference>
<sequence length="534" mass="61999">MEDSFIIKDLSEGLSDTESSDDTAQCTPSNLERSCTTETSATARLEILWNGQSDLSAAEQQKQSLDNSHRLKSGAQLEEKSSDSTRTYTDTKTELGDETVSQINSNPTSAPTFDDKEGSASSDFDVKLGVPLVWYEKQELNEDKEGSSVKSYRSQMERPLTQSEEQLLIVPLDETYSLMDKIELKAEMNNGNEQQPGRPHIGKRLLELLLDGSKWDVKVYIGDYKFYCHLCVLQVYSPYFQRCKMEETYVIRLPTHKVTAQAFHIIYNWMLHDEPPPRKRFSNRCLLEIYSSAKFLAITELIDAVWNTLDIIKNENEAFTLLPDMNYVDMATFDFLCFSRISRFFLTLVASLEFAEMDANYVCRLLSSHSVGVNSEIEIFYSALRWLSYKWPKRRTHVPQLMGCVRFGLLSPVFLRFLQKEHSTRVMDYITKCPQVQELINKAFVYASAELYCKDPQQTLPFQLPEYVVPEQRRWLYDDKCPYHHDLKCSQRQFFTYEQFLAYLQALHETGPEYWRNLIYILEPVKCCERPSAD</sequence>
<dbReference type="CDD" id="cd18186">
    <property type="entry name" value="BTB_POZ_ZBTB_KLHL-like"/>
    <property type="match status" value="1"/>
</dbReference>
<evidence type="ECO:0000313" key="3">
    <source>
        <dbReference type="EMBL" id="EDW61554.2"/>
    </source>
</evidence>
<dbReference type="InterPro" id="IPR011705">
    <property type="entry name" value="BACK"/>
</dbReference>
<feature type="compositionally biased region" description="Polar residues" evidence="1">
    <location>
        <begin position="14"/>
        <end position="37"/>
    </location>
</feature>
<dbReference type="Pfam" id="PF07707">
    <property type="entry name" value="BACK"/>
    <property type="match status" value="1"/>
</dbReference>
<dbReference type="InParanoid" id="B4LJI6"/>
<dbReference type="PANTHER" id="PTHR22667:SF0">
    <property type="entry name" value="AT01380P-RELATED"/>
    <property type="match status" value="1"/>
</dbReference>
<dbReference type="InterPro" id="IPR011333">
    <property type="entry name" value="SKP1/BTB/POZ_sf"/>
</dbReference>
<dbReference type="OrthoDB" id="6350321at2759"/>
<dbReference type="InterPro" id="IPR031750">
    <property type="entry name" value="DUF4734"/>
</dbReference>
<dbReference type="EMBL" id="CH940648">
    <property type="protein sequence ID" value="EDW61554.2"/>
    <property type="molecule type" value="Genomic_DNA"/>
</dbReference>
<dbReference type="HOGENOM" id="CLU_042340_1_0_1"/>
<dbReference type="InterPro" id="IPR000210">
    <property type="entry name" value="BTB/POZ_dom"/>
</dbReference>
<reference evidence="3 4" key="1">
    <citation type="journal article" date="2007" name="Nature">
        <title>Evolution of genes and genomes on the Drosophila phylogeny.</title>
        <authorList>
            <consortium name="Drosophila 12 Genomes Consortium"/>
            <person name="Clark A.G."/>
            <person name="Eisen M.B."/>
            <person name="Smith D.R."/>
            <person name="Bergman C.M."/>
            <person name="Oliver B."/>
            <person name="Markow T.A."/>
            <person name="Kaufman T.C."/>
            <person name="Kellis M."/>
            <person name="Gelbart W."/>
            <person name="Iyer V.N."/>
            <person name="Pollard D.A."/>
            <person name="Sackton T.B."/>
            <person name="Larracuente A.M."/>
            <person name="Singh N.D."/>
            <person name="Abad J.P."/>
            <person name="Abt D.N."/>
            <person name="Adryan B."/>
            <person name="Aguade M."/>
            <person name="Akashi H."/>
            <person name="Anderson W.W."/>
            <person name="Aquadro C.F."/>
            <person name="Ardell D.H."/>
            <person name="Arguello R."/>
            <person name="Artieri C.G."/>
            <person name="Barbash D.A."/>
            <person name="Barker D."/>
            <person name="Barsanti P."/>
            <person name="Batterham P."/>
            <person name="Batzoglou S."/>
            <person name="Begun D."/>
            <person name="Bhutkar A."/>
            <person name="Blanco E."/>
            <person name="Bosak S.A."/>
            <person name="Bradley R.K."/>
            <person name="Brand A.D."/>
            <person name="Brent M.R."/>
            <person name="Brooks A.N."/>
            <person name="Brown R.H."/>
            <person name="Butlin R.K."/>
            <person name="Caggese C."/>
            <person name="Calvi B.R."/>
            <person name="Bernardo de Carvalho A."/>
            <person name="Caspi A."/>
            <person name="Castrezana S."/>
            <person name="Celniker S.E."/>
            <person name="Chang J.L."/>
            <person name="Chapple C."/>
            <person name="Chatterji S."/>
            <person name="Chinwalla A."/>
            <person name="Civetta A."/>
            <person name="Clifton S.W."/>
            <person name="Comeron J.M."/>
            <person name="Costello J.C."/>
            <person name="Coyne J.A."/>
            <person name="Daub J."/>
            <person name="David R.G."/>
            <person name="Delcher A.L."/>
            <person name="Delehaunty K."/>
            <person name="Do C.B."/>
            <person name="Ebling H."/>
            <person name="Edwards K."/>
            <person name="Eickbush T."/>
            <person name="Evans J.D."/>
            <person name="Filipski A."/>
            <person name="Findeiss S."/>
            <person name="Freyhult E."/>
            <person name="Fulton L."/>
            <person name="Fulton R."/>
            <person name="Garcia A.C."/>
            <person name="Gardiner A."/>
            <person name="Garfield D.A."/>
            <person name="Garvin B.E."/>
            <person name="Gibson G."/>
            <person name="Gilbert D."/>
            <person name="Gnerre S."/>
            <person name="Godfrey J."/>
            <person name="Good R."/>
            <person name="Gotea V."/>
            <person name="Gravely B."/>
            <person name="Greenberg A.J."/>
            <person name="Griffiths-Jones S."/>
            <person name="Gross S."/>
            <person name="Guigo R."/>
            <person name="Gustafson E.A."/>
            <person name="Haerty W."/>
            <person name="Hahn M.W."/>
            <person name="Halligan D.L."/>
            <person name="Halpern A.L."/>
            <person name="Halter G.M."/>
            <person name="Han M.V."/>
            <person name="Heger A."/>
            <person name="Hillier L."/>
            <person name="Hinrichs A.S."/>
            <person name="Holmes I."/>
            <person name="Hoskins R.A."/>
            <person name="Hubisz M.J."/>
            <person name="Hultmark D."/>
            <person name="Huntley M.A."/>
            <person name="Jaffe D.B."/>
            <person name="Jagadeeshan S."/>
            <person name="Jeck W.R."/>
            <person name="Johnson J."/>
            <person name="Jones C.D."/>
            <person name="Jordan W.C."/>
            <person name="Karpen G.H."/>
            <person name="Kataoka E."/>
            <person name="Keightley P.D."/>
            <person name="Kheradpour P."/>
            <person name="Kirkness E.F."/>
            <person name="Koerich L.B."/>
            <person name="Kristiansen K."/>
            <person name="Kudrna D."/>
            <person name="Kulathinal R.J."/>
            <person name="Kumar S."/>
            <person name="Kwok R."/>
            <person name="Lander E."/>
            <person name="Langley C.H."/>
            <person name="Lapoint R."/>
            <person name="Lazzaro B.P."/>
            <person name="Lee S.J."/>
            <person name="Levesque L."/>
            <person name="Li R."/>
            <person name="Lin C.F."/>
            <person name="Lin M.F."/>
            <person name="Lindblad-Toh K."/>
            <person name="Llopart A."/>
            <person name="Long M."/>
            <person name="Low L."/>
            <person name="Lozovsky E."/>
            <person name="Lu J."/>
            <person name="Luo M."/>
            <person name="Machado C.A."/>
            <person name="Makalowski W."/>
            <person name="Marzo M."/>
            <person name="Matsuda M."/>
            <person name="Matzkin L."/>
            <person name="McAllister B."/>
            <person name="McBride C.S."/>
            <person name="McKernan B."/>
            <person name="McKernan K."/>
            <person name="Mendez-Lago M."/>
            <person name="Minx P."/>
            <person name="Mollenhauer M.U."/>
            <person name="Montooth K."/>
            <person name="Mount S.M."/>
            <person name="Mu X."/>
            <person name="Myers E."/>
            <person name="Negre B."/>
            <person name="Newfeld S."/>
            <person name="Nielsen R."/>
            <person name="Noor M.A."/>
            <person name="O'Grady P."/>
            <person name="Pachter L."/>
            <person name="Papaceit M."/>
            <person name="Parisi M.J."/>
            <person name="Parisi M."/>
            <person name="Parts L."/>
            <person name="Pedersen J.S."/>
            <person name="Pesole G."/>
            <person name="Phillippy A.M."/>
            <person name="Ponting C.P."/>
            <person name="Pop M."/>
            <person name="Porcelli D."/>
            <person name="Powell J.R."/>
            <person name="Prohaska S."/>
            <person name="Pruitt K."/>
            <person name="Puig M."/>
            <person name="Quesneville H."/>
            <person name="Ram K.R."/>
            <person name="Rand D."/>
            <person name="Rasmussen M.D."/>
            <person name="Reed L.K."/>
            <person name="Reenan R."/>
            <person name="Reily A."/>
            <person name="Remington K.A."/>
            <person name="Rieger T.T."/>
            <person name="Ritchie M.G."/>
            <person name="Robin C."/>
            <person name="Rogers Y.H."/>
            <person name="Rohde C."/>
            <person name="Rozas J."/>
            <person name="Rubenfield M.J."/>
            <person name="Ruiz A."/>
            <person name="Russo S."/>
            <person name="Salzberg S.L."/>
            <person name="Sanchez-Gracia A."/>
            <person name="Saranga D.J."/>
            <person name="Sato H."/>
            <person name="Schaeffer S.W."/>
            <person name="Schatz M.C."/>
            <person name="Schlenke T."/>
            <person name="Schwartz R."/>
            <person name="Segarra C."/>
            <person name="Singh R.S."/>
            <person name="Sirot L."/>
            <person name="Sirota M."/>
            <person name="Sisneros N.B."/>
            <person name="Smith C.D."/>
            <person name="Smith T.F."/>
            <person name="Spieth J."/>
            <person name="Stage D.E."/>
            <person name="Stark A."/>
            <person name="Stephan W."/>
            <person name="Strausberg R.L."/>
            <person name="Strempel S."/>
            <person name="Sturgill D."/>
            <person name="Sutton G."/>
            <person name="Sutton G.G."/>
            <person name="Tao W."/>
            <person name="Teichmann S."/>
            <person name="Tobari Y.N."/>
            <person name="Tomimura Y."/>
            <person name="Tsolas J.M."/>
            <person name="Valente V.L."/>
            <person name="Venter E."/>
            <person name="Venter J.C."/>
            <person name="Vicario S."/>
            <person name="Vieira F.G."/>
            <person name="Vilella A.J."/>
            <person name="Villasante A."/>
            <person name="Walenz B."/>
            <person name="Wang J."/>
            <person name="Wasserman M."/>
            <person name="Watts T."/>
            <person name="Wilson D."/>
            <person name="Wilson R.K."/>
            <person name="Wing R.A."/>
            <person name="Wolfner M.F."/>
            <person name="Wong A."/>
            <person name="Wong G.K."/>
            <person name="Wu C.I."/>
            <person name="Wu G."/>
            <person name="Yamamoto D."/>
            <person name="Yang H.P."/>
            <person name="Yang S.P."/>
            <person name="Yorke J.A."/>
            <person name="Yoshida K."/>
            <person name="Zdobnov E."/>
            <person name="Zhang P."/>
            <person name="Zhang Y."/>
            <person name="Zimin A.V."/>
            <person name="Baldwin J."/>
            <person name="Abdouelleil A."/>
            <person name="Abdulkadir J."/>
            <person name="Abebe A."/>
            <person name="Abera B."/>
            <person name="Abreu J."/>
            <person name="Acer S.C."/>
            <person name="Aftuck L."/>
            <person name="Alexander A."/>
            <person name="An P."/>
            <person name="Anderson E."/>
            <person name="Anderson S."/>
            <person name="Arachi H."/>
            <person name="Azer M."/>
            <person name="Bachantsang P."/>
            <person name="Barry A."/>
            <person name="Bayul T."/>
            <person name="Berlin A."/>
            <person name="Bessette D."/>
            <person name="Bloom T."/>
            <person name="Blye J."/>
            <person name="Boguslavskiy L."/>
            <person name="Bonnet C."/>
            <person name="Boukhgalter B."/>
            <person name="Bourzgui I."/>
            <person name="Brown A."/>
            <person name="Cahill P."/>
            <person name="Channer S."/>
            <person name="Cheshatsang Y."/>
            <person name="Chuda L."/>
            <person name="Citroen M."/>
            <person name="Collymore A."/>
            <person name="Cooke P."/>
            <person name="Costello M."/>
            <person name="D'Aco K."/>
            <person name="Daza R."/>
            <person name="De Haan G."/>
            <person name="DeGray S."/>
            <person name="DeMaso C."/>
            <person name="Dhargay N."/>
            <person name="Dooley K."/>
            <person name="Dooley E."/>
            <person name="Doricent M."/>
            <person name="Dorje P."/>
            <person name="Dorjee K."/>
            <person name="Dupes A."/>
            <person name="Elong R."/>
            <person name="Falk J."/>
            <person name="Farina A."/>
            <person name="Faro S."/>
            <person name="Ferguson D."/>
            <person name="Fisher S."/>
            <person name="Foley C.D."/>
            <person name="Franke A."/>
            <person name="Friedrich D."/>
            <person name="Gadbois L."/>
            <person name="Gearin G."/>
            <person name="Gearin C.R."/>
            <person name="Giannoukos G."/>
            <person name="Goode T."/>
            <person name="Graham J."/>
            <person name="Grandbois E."/>
            <person name="Grewal S."/>
            <person name="Gyaltsen K."/>
            <person name="Hafez N."/>
            <person name="Hagos B."/>
            <person name="Hall J."/>
            <person name="Henson C."/>
            <person name="Hollinger A."/>
            <person name="Honan T."/>
            <person name="Huard M.D."/>
            <person name="Hughes L."/>
            <person name="Hurhula B."/>
            <person name="Husby M.E."/>
            <person name="Kamat A."/>
            <person name="Kanga B."/>
            <person name="Kashin S."/>
            <person name="Khazanovich D."/>
            <person name="Kisner P."/>
            <person name="Lance K."/>
            <person name="Lara M."/>
            <person name="Lee W."/>
            <person name="Lennon N."/>
            <person name="Letendre F."/>
            <person name="LeVine R."/>
            <person name="Lipovsky A."/>
            <person name="Liu X."/>
            <person name="Liu J."/>
            <person name="Liu S."/>
            <person name="Lokyitsang T."/>
            <person name="Lokyitsang Y."/>
            <person name="Lubonja R."/>
            <person name="Lui A."/>
            <person name="MacDonald P."/>
            <person name="Magnisalis V."/>
            <person name="Maru K."/>
            <person name="Matthews C."/>
            <person name="McCusker W."/>
            <person name="McDonough S."/>
            <person name="Mehta T."/>
            <person name="Meldrim J."/>
            <person name="Meneus L."/>
            <person name="Mihai O."/>
            <person name="Mihalev A."/>
            <person name="Mihova T."/>
            <person name="Mittelman R."/>
            <person name="Mlenga V."/>
            <person name="Montmayeur A."/>
            <person name="Mulrain L."/>
            <person name="Navidi A."/>
            <person name="Naylor J."/>
            <person name="Negash T."/>
            <person name="Nguyen T."/>
            <person name="Nguyen N."/>
            <person name="Nicol R."/>
            <person name="Norbu C."/>
            <person name="Norbu N."/>
            <person name="Novod N."/>
            <person name="O'Neill B."/>
            <person name="Osman S."/>
            <person name="Markiewicz E."/>
            <person name="Oyono O.L."/>
            <person name="Patti C."/>
            <person name="Phunkhang P."/>
            <person name="Pierre F."/>
            <person name="Priest M."/>
            <person name="Raghuraman S."/>
            <person name="Rege F."/>
            <person name="Reyes R."/>
            <person name="Rise C."/>
            <person name="Rogov P."/>
            <person name="Ross K."/>
            <person name="Ryan E."/>
            <person name="Settipalli S."/>
            <person name="Shea T."/>
            <person name="Sherpa N."/>
            <person name="Shi L."/>
            <person name="Shih D."/>
            <person name="Sparrow T."/>
            <person name="Spaulding J."/>
            <person name="Stalker J."/>
            <person name="Stange-Thomann N."/>
            <person name="Stavropoulos S."/>
            <person name="Stone C."/>
            <person name="Strader C."/>
            <person name="Tesfaye S."/>
            <person name="Thomson T."/>
            <person name="Thoulutsang Y."/>
            <person name="Thoulutsang D."/>
            <person name="Topham K."/>
            <person name="Topping I."/>
            <person name="Tsamla T."/>
            <person name="Vassiliev H."/>
            <person name="Vo A."/>
            <person name="Wangchuk T."/>
            <person name="Wangdi T."/>
            <person name="Weiand M."/>
            <person name="Wilkinson J."/>
            <person name="Wilson A."/>
            <person name="Yadav S."/>
            <person name="Young G."/>
            <person name="Yu Q."/>
            <person name="Zembek L."/>
            <person name="Zhong D."/>
            <person name="Zimmer A."/>
            <person name="Zwirko Z."/>
            <person name="Jaffe D.B."/>
            <person name="Alvarez P."/>
            <person name="Brockman W."/>
            <person name="Butler J."/>
            <person name="Chin C."/>
            <person name="Gnerre S."/>
            <person name="Grabherr M."/>
            <person name="Kleber M."/>
            <person name="Mauceli E."/>
            <person name="MacCallum I."/>
        </authorList>
    </citation>
    <scope>NUCLEOTIDE SEQUENCE [LARGE SCALE GENOMIC DNA]</scope>
    <source>
        <strain evidence="4">Tucson 15010-1051.87</strain>
    </source>
</reference>
<evidence type="ECO:0000313" key="4">
    <source>
        <dbReference type="Proteomes" id="UP000008792"/>
    </source>
</evidence>
<dbReference type="SMART" id="SM00875">
    <property type="entry name" value="BACK"/>
    <property type="match status" value="1"/>
</dbReference>
<dbReference type="PANTHER" id="PTHR22667">
    <property type="entry name" value="AT01380P-RELATED"/>
    <property type="match status" value="1"/>
</dbReference>
<protein>
    <submittedName>
        <fullName evidence="3">Uncharacterized protein, isoform B</fullName>
    </submittedName>
</protein>
<keyword evidence="4" id="KW-1185">Reference proteome</keyword>
<dbReference type="Gene3D" id="1.25.40.420">
    <property type="match status" value="1"/>
</dbReference>
<feature type="domain" description="BACK" evidence="2">
    <location>
        <begin position="327"/>
        <end position="419"/>
    </location>
</feature>
<dbReference type="STRING" id="7244.B4LJI6"/>
<feature type="compositionally biased region" description="Basic and acidic residues" evidence="1">
    <location>
        <begin position="77"/>
        <end position="95"/>
    </location>
</feature>
<feature type="compositionally biased region" description="Basic and acidic residues" evidence="1">
    <location>
        <begin position="1"/>
        <end position="11"/>
    </location>
</feature>
<organism evidence="3 4">
    <name type="scientific">Drosophila virilis</name>
    <name type="common">Fruit fly</name>
    <dbReference type="NCBI Taxonomy" id="7244"/>
    <lineage>
        <taxon>Eukaryota</taxon>
        <taxon>Metazoa</taxon>
        <taxon>Ecdysozoa</taxon>
        <taxon>Arthropoda</taxon>
        <taxon>Hexapoda</taxon>
        <taxon>Insecta</taxon>
        <taxon>Pterygota</taxon>
        <taxon>Neoptera</taxon>
        <taxon>Endopterygota</taxon>
        <taxon>Diptera</taxon>
        <taxon>Brachycera</taxon>
        <taxon>Muscomorpha</taxon>
        <taxon>Ephydroidea</taxon>
        <taxon>Drosophilidae</taxon>
        <taxon>Drosophila</taxon>
    </lineage>
</organism>
<evidence type="ECO:0000256" key="1">
    <source>
        <dbReference type="SAM" id="MobiDB-lite"/>
    </source>
</evidence>
<proteinExistence type="predicted"/>
<feature type="compositionally biased region" description="Polar residues" evidence="1">
    <location>
        <begin position="99"/>
        <end position="111"/>
    </location>
</feature>
<accession>B4LJI6</accession>